<name>A0ABR8PZ92_9CLOT</name>
<evidence type="ECO:0000313" key="1">
    <source>
        <dbReference type="EMBL" id="MBD7913485.1"/>
    </source>
</evidence>
<dbReference type="RefSeq" id="WP_191770412.1">
    <property type="nucleotide sequence ID" value="NZ_JACSRA010000057.1"/>
</dbReference>
<accession>A0ABR8PZ92</accession>
<proteinExistence type="predicted"/>
<protein>
    <submittedName>
        <fullName evidence="1">Uncharacterized protein</fullName>
    </submittedName>
</protein>
<evidence type="ECO:0000313" key="2">
    <source>
        <dbReference type="Proteomes" id="UP000627781"/>
    </source>
</evidence>
<sequence>MEYSFSIIDQNQEDFKINVHIHDKGISIFQDILLAKFDRNIGMALLDLNYIQKVIPNEGIRRDLVSKLKMFVKQSSGME</sequence>
<keyword evidence="2" id="KW-1185">Reference proteome</keyword>
<comment type="caution">
    <text evidence="1">The sequence shown here is derived from an EMBL/GenBank/DDBJ whole genome shotgun (WGS) entry which is preliminary data.</text>
</comment>
<dbReference type="Proteomes" id="UP000627781">
    <property type="component" value="Unassembled WGS sequence"/>
</dbReference>
<reference evidence="1 2" key="1">
    <citation type="submission" date="2020-08" db="EMBL/GenBank/DDBJ databases">
        <title>A Genomic Blueprint of the Chicken Gut Microbiome.</title>
        <authorList>
            <person name="Gilroy R."/>
            <person name="Ravi A."/>
            <person name="Getino M."/>
            <person name="Pursley I."/>
            <person name="Horton D.L."/>
            <person name="Alikhan N.-F."/>
            <person name="Baker D."/>
            <person name="Gharbi K."/>
            <person name="Hall N."/>
            <person name="Watson M."/>
            <person name="Adriaenssens E.M."/>
            <person name="Foster-Nyarko E."/>
            <person name="Jarju S."/>
            <person name="Secka A."/>
            <person name="Antonio M."/>
            <person name="Oren A."/>
            <person name="Chaudhuri R."/>
            <person name="La Ragione R.M."/>
            <person name="Hildebrand F."/>
            <person name="Pallen M.J."/>
        </authorList>
    </citation>
    <scope>NUCLEOTIDE SEQUENCE [LARGE SCALE GENOMIC DNA]</scope>
    <source>
        <strain evidence="1 2">Sa3CVN1</strain>
    </source>
</reference>
<gene>
    <name evidence="1" type="ORF">H9661_19215</name>
</gene>
<dbReference type="EMBL" id="JACSRA010000057">
    <property type="protein sequence ID" value="MBD7913485.1"/>
    <property type="molecule type" value="Genomic_DNA"/>
</dbReference>
<organism evidence="1 2">
    <name type="scientific">Clostridium cibarium</name>
    <dbReference type="NCBI Taxonomy" id="2762247"/>
    <lineage>
        <taxon>Bacteria</taxon>
        <taxon>Bacillati</taxon>
        <taxon>Bacillota</taxon>
        <taxon>Clostridia</taxon>
        <taxon>Eubacteriales</taxon>
        <taxon>Clostridiaceae</taxon>
        <taxon>Clostridium</taxon>
    </lineage>
</organism>